<dbReference type="Gene3D" id="3.20.20.80">
    <property type="entry name" value="Glycosidases"/>
    <property type="match status" value="1"/>
</dbReference>
<dbReference type="GO" id="GO:0016853">
    <property type="term" value="F:isomerase activity"/>
    <property type="evidence" value="ECO:0007669"/>
    <property type="project" value="UniProtKB-KW"/>
</dbReference>
<dbReference type="Pfam" id="PF24981">
    <property type="entry name" value="Beta-prop_ATRN-LZTR1"/>
    <property type="match status" value="1"/>
</dbReference>
<dbReference type="Proteomes" id="UP000322214">
    <property type="component" value="Chromosome"/>
</dbReference>
<dbReference type="Gene3D" id="2.60.40.10">
    <property type="entry name" value="Immunoglobulins"/>
    <property type="match status" value="1"/>
</dbReference>
<dbReference type="PANTHER" id="PTHR46344:SF27">
    <property type="entry name" value="KELCH REPEAT SUPERFAMILY PROTEIN"/>
    <property type="match status" value="1"/>
</dbReference>
<dbReference type="PANTHER" id="PTHR46344">
    <property type="entry name" value="OS02G0202900 PROTEIN"/>
    <property type="match status" value="1"/>
</dbReference>
<organism evidence="5 6">
    <name type="scientific">Mariniblastus fucicola</name>
    <dbReference type="NCBI Taxonomy" id="980251"/>
    <lineage>
        <taxon>Bacteria</taxon>
        <taxon>Pseudomonadati</taxon>
        <taxon>Planctomycetota</taxon>
        <taxon>Planctomycetia</taxon>
        <taxon>Pirellulales</taxon>
        <taxon>Pirellulaceae</taxon>
        <taxon>Mariniblastus</taxon>
    </lineage>
</organism>
<dbReference type="Pfam" id="PF16586">
    <property type="entry name" value="DUF5060"/>
    <property type="match status" value="1"/>
</dbReference>
<dbReference type="InterPro" id="IPR013783">
    <property type="entry name" value="Ig-like_fold"/>
</dbReference>
<dbReference type="InterPro" id="IPR015915">
    <property type="entry name" value="Kelch-typ_b-propeller"/>
</dbReference>
<dbReference type="AlphaFoldDB" id="A0A5B9PEE8"/>
<dbReference type="InterPro" id="IPR017853">
    <property type="entry name" value="GH"/>
</dbReference>
<proteinExistence type="predicted"/>
<dbReference type="RefSeq" id="WP_075083001.1">
    <property type="nucleotide sequence ID" value="NZ_CP042912.1"/>
</dbReference>
<evidence type="ECO:0000313" key="5">
    <source>
        <dbReference type="EMBL" id="QEG23879.1"/>
    </source>
</evidence>
<name>A0A5B9PEE8_9BACT</name>
<keyword evidence="6" id="KW-1185">Reference proteome</keyword>
<accession>A0A5B9PEE8</accession>
<reference evidence="5 6" key="1">
    <citation type="submission" date="2019-08" db="EMBL/GenBank/DDBJ databases">
        <title>Deep-cultivation of Planctomycetes and their phenomic and genomic characterization uncovers novel biology.</title>
        <authorList>
            <person name="Wiegand S."/>
            <person name="Jogler M."/>
            <person name="Boedeker C."/>
            <person name="Pinto D."/>
            <person name="Vollmers J."/>
            <person name="Rivas-Marin E."/>
            <person name="Kohn T."/>
            <person name="Peeters S.H."/>
            <person name="Heuer A."/>
            <person name="Rast P."/>
            <person name="Oberbeckmann S."/>
            <person name="Bunk B."/>
            <person name="Jeske O."/>
            <person name="Meyerdierks A."/>
            <person name="Storesund J.E."/>
            <person name="Kallscheuer N."/>
            <person name="Luecker S."/>
            <person name="Lage O.M."/>
            <person name="Pohl T."/>
            <person name="Merkel B.J."/>
            <person name="Hornburger P."/>
            <person name="Mueller R.-W."/>
            <person name="Bruemmer F."/>
            <person name="Labrenz M."/>
            <person name="Spormann A.M."/>
            <person name="Op den Camp H."/>
            <person name="Overmann J."/>
            <person name="Amann R."/>
            <person name="Jetten M.S.M."/>
            <person name="Mascher T."/>
            <person name="Medema M.H."/>
            <person name="Devos D.P."/>
            <person name="Kaster A.-K."/>
            <person name="Ovreas L."/>
            <person name="Rohde M."/>
            <person name="Galperin M.Y."/>
            <person name="Jogler C."/>
        </authorList>
    </citation>
    <scope>NUCLEOTIDE SEQUENCE [LARGE SCALE GENOMIC DNA]</scope>
    <source>
        <strain evidence="5 6">FC18</strain>
    </source>
</reference>
<dbReference type="STRING" id="980251.GCA_001642875_00202"/>
<dbReference type="InterPro" id="IPR011043">
    <property type="entry name" value="Gal_Oxase/kelch_b-propeller"/>
</dbReference>
<dbReference type="SUPFAM" id="SSF51445">
    <property type="entry name" value="(Trans)glycosidases"/>
    <property type="match status" value="1"/>
</dbReference>
<dbReference type="InterPro" id="IPR056737">
    <property type="entry name" value="Beta-prop_ATRN-MKLN-like"/>
</dbReference>
<evidence type="ECO:0000313" key="6">
    <source>
        <dbReference type="Proteomes" id="UP000322214"/>
    </source>
</evidence>
<evidence type="ECO:0000259" key="4">
    <source>
        <dbReference type="Pfam" id="PF24981"/>
    </source>
</evidence>
<dbReference type="SUPFAM" id="SSF50965">
    <property type="entry name" value="Galactose oxidase, central domain"/>
    <property type="match status" value="1"/>
</dbReference>
<dbReference type="EC" id="5.1.3.24" evidence="5"/>
<dbReference type="InterPro" id="IPR032260">
    <property type="entry name" value="DUF5060"/>
</dbReference>
<keyword evidence="2" id="KW-0677">Repeat</keyword>
<dbReference type="SMART" id="SM00612">
    <property type="entry name" value="Kelch"/>
    <property type="match status" value="4"/>
</dbReference>
<gene>
    <name evidence="5" type="primary">nanM_1</name>
    <name evidence="5" type="ORF">MFFC18_37830</name>
</gene>
<keyword evidence="1" id="KW-0880">Kelch repeat</keyword>
<evidence type="ECO:0000256" key="2">
    <source>
        <dbReference type="ARBA" id="ARBA00022737"/>
    </source>
</evidence>
<dbReference type="InterPro" id="IPR006652">
    <property type="entry name" value="Kelch_1"/>
</dbReference>
<feature type="domain" description="DUF5060" evidence="3">
    <location>
        <begin position="345"/>
        <end position="421"/>
    </location>
</feature>
<keyword evidence="5" id="KW-0413">Isomerase</keyword>
<feature type="domain" description="Attractin/MKLN-like beta-propeller" evidence="4">
    <location>
        <begin position="22"/>
        <end position="262"/>
    </location>
</feature>
<dbReference type="KEGG" id="mff:MFFC18_37830"/>
<evidence type="ECO:0000256" key="1">
    <source>
        <dbReference type="ARBA" id="ARBA00022441"/>
    </source>
</evidence>
<dbReference type="EMBL" id="CP042912">
    <property type="protein sequence ID" value="QEG23879.1"/>
    <property type="molecule type" value="Genomic_DNA"/>
</dbReference>
<sequence length="926" mass="103296">MQHLQTFITYVAVTVLLTATQTYAQEISSWQILETVGQPTARHEAAMVSYKGKLFLIGGRRINPVDVYDPATNTWTEKSKTPIELHHFQAVVHGDAIYLIGAMTGGWPRETPLEKVVVYYPELDQFKFVHSIPESRRRGGAGAVVYKDKIYIVGGITNGHWDGSRPWLDVYDPVTGAWTPKADAPHARDHFSAVVIGDKLYAAAGRTTSQKTGQGFDLTVAHCDVYDLKKQEWLSNDSPEIPTQRAGNMAIAIDGDLVVGGGESVAHVKAHDEVEVYSPETKTWSRLPNLNRGRHGSAFAIIDNYLYTASGCGNRGGKPELTSLERLKLPAGHNNGSPTKKLHTKTLSFIGPQTAEDDDDNPFTNFRLNVIFKHAASDRTFEVRGFYAADGDAANTSATTGNVWQARFTPDRSGDWTYQATLRHGTDVAIDDEPNSGTEIELDNAAGRFTVTNTTSDDVDFRNQPGRIVAKDGYFVFEGSDKRWLKGGTDSPENLLAFVDFDGTFRMQASDRDGEASTDEKIHRYESHLVDWKQGDPTWGQSGAKGKAIIGAFNYLASEGVNSAYFLTLNINGDGKDVWPYLKPDDFERFDCSKLDQWEIVFEHMQSRGIMLHVQTQETENETMLDNGDTGRLRKLYYRELIARFAHHPALVWNLGEENGPAEWTPVGQTPEQRIAMADYIKASDPYKHPILMHTHADSHSKDELLTPLLSAKSIDGLSFQVDQPESVHSELQKWIARSTKVGHRWMITMDETGPWMHGAVPDSEGGEHDGLRRNVLWGSLMGGAAGVEWYFGAKHPHNDLTSEDWRQRKRIWELTRIARTFFETHLRWWEMKPSDDLLSSKDGYCLSKPGEVYVVYLPVAGENRSLDLGKETGQWSVAWFNPRKGGNLTPGTIAIQEASSSFELGLPPDSGFEPGDDCVALVRKK</sequence>
<evidence type="ECO:0000259" key="3">
    <source>
        <dbReference type="Pfam" id="PF16586"/>
    </source>
</evidence>
<protein>
    <submittedName>
        <fullName evidence="5">N-acetylneuraminate epimerase</fullName>
        <ecNumber evidence="5">5.1.3.24</ecNumber>
    </submittedName>
</protein>
<dbReference type="Gene3D" id="2.120.10.80">
    <property type="entry name" value="Kelch-type beta propeller"/>
    <property type="match status" value="2"/>
</dbReference>